<protein>
    <submittedName>
        <fullName evidence="2">Uncharacterized protein</fullName>
    </submittedName>
</protein>
<organism evidence="2 3">
    <name type="scientific">Scleropages formosus</name>
    <name type="common">Asian bonytongue</name>
    <name type="synonym">Osteoglossum formosum</name>
    <dbReference type="NCBI Taxonomy" id="113540"/>
    <lineage>
        <taxon>Eukaryota</taxon>
        <taxon>Metazoa</taxon>
        <taxon>Chordata</taxon>
        <taxon>Craniata</taxon>
        <taxon>Vertebrata</taxon>
        <taxon>Euteleostomi</taxon>
        <taxon>Actinopterygii</taxon>
        <taxon>Neopterygii</taxon>
        <taxon>Teleostei</taxon>
        <taxon>Osteoglossocephala</taxon>
        <taxon>Osteoglossomorpha</taxon>
        <taxon>Osteoglossiformes</taxon>
        <taxon>Osteoglossidae</taxon>
        <taxon>Scleropages</taxon>
    </lineage>
</organism>
<feature type="region of interest" description="Disordered" evidence="1">
    <location>
        <begin position="192"/>
        <end position="211"/>
    </location>
</feature>
<reference evidence="2" key="2">
    <citation type="submission" date="2025-08" db="UniProtKB">
        <authorList>
            <consortium name="Ensembl"/>
        </authorList>
    </citation>
    <scope>IDENTIFICATION</scope>
</reference>
<keyword evidence="3" id="KW-1185">Reference proteome</keyword>
<evidence type="ECO:0000313" key="3">
    <source>
        <dbReference type="Proteomes" id="UP000694397"/>
    </source>
</evidence>
<reference evidence="2" key="3">
    <citation type="submission" date="2025-09" db="UniProtKB">
        <authorList>
            <consortium name="Ensembl"/>
        </authorList>
    </citation>
    <scope>IDENTIFICATION</scope>
</reference>
<feature type="region of interest" description="Disordered" evidence="1">
    <location>
        <begin position="93"/>
        <end position="131"/>
    </location>
</feature>
<sequence>RCPNAPAALMATRGVLAQRWRRGGAREEDEGGHLRAHAARPRCTHAPLRRLQEEGAVRGRARARPGQREALQCRRGGARARVLHAPGERRFRRACPPLSRGPGGRVRLRPGSPWPRPRAHLGQPPRGGGRALHSRRVALLRGRARGPRAGPSRRRGRHALRVHVARARAPGSGHGGALRGVLQDGARRVVGQQRGVELHGKTRLNTVNEPR</sequence>
<evidence type="ECO:0000256" key="1">
    <source>
        <dbReference type="SAM" id="MobiDB-lite"/>
    </source>
</evidence>
<reference evidence="2 3" key="1">
    <citation type="submission" date="2019-04" db="EMBL/GenBank/DDBJ databases">
        <authorList>
            <consortium name="Wellcome Sanger Institute Data Sharing"/>
        </authorList>
    </citation>
    <scope>NUCLEOTIDE SEQUENCE [LARGE SCALE GENOMIC DNA]</scope>
</reference>
<dbReference type="AlphaFoldDB" id="A0A8C9WS70"/>
<evidence type="ECO:0000313" key="2">
    <source>
        <dbReference type="Ensembl" id="ENSSFOP00015077915.1"/>
    </source>
</evidence>
<dbReference type="Proteomes" id="UP000694397">
    <property type="component" value="Chromosome 7"/>
</dbReference>
<dbReference type="Ensembl" id="ENSSFOT00015043606.1">
    <property type="protein sequence ID" value="ENSSFOP00015077915.1"/>
    <property type="gene ID" value="ENSSFOG00015032838.1"/>
</dbReference>
<name>A0A8C9WS70_SCLFO</name>
<accession>A0A8C9WS70</accession>
<proteinExistence type="predicted"/>